<evidence type="ECO:0000313" key="1">
    <source>
        <dbReference type="EMBL" id="CAB4125800.1"/>
    </source>
</evidence>
<dbReference type="EMBL" id="LR796189">
    <property type="protein sequence ID" value="CAB4125800.1"/>
    <property type="molecule type" value="Genomic_DNA"/>
</dbReference>
<name>A0A6J5L0B4_9CAUD</name>
<gene>
    <name evidence="1" type="ORF">UFOVP53_234</name>
</gene>
<protein>
    <submittedName>
        <fullName evidence="1">Uncharacterized protein</fullName>
    </submittedName>
</protein>
<sequence>MSKKTIDLNELPVSEKIKIATELGEEAGKIMEAALKKANNKLKKYGYTMSVDLKFHELEKEVAN</sequence>
<organism evidence="1">
    <name type="scientific">uncultured Caudovirales phage</name>
    <dbReference type="NCBI Taxonomy" id="2100421"/>
    <lineage>
        <taxon>Viruses</taxon>
        <taxon>Duplodnaviria</taxon>
        <taxon>Heunggongvirae</taxon>
        <taxon>Uroviricota</taxon>
        <taxon>Caudoviricetes</taxon>
        <taxon>Peduoviridae</taxon>
        <taxon>Maltschvirus</taxon>
        <taxon>Maltschvirus maltsch</taxon>
    </lineage>
</organism>
<reference evidence="1" key="1">
    <citation type="submission" date="2020-04" db="EMBL/GenBank/DDBJ databases">
        <authorList>
            <person name="Chiriac C."/>
            <person name="Salcher M."/>
            <person name="Ghai R."/>
            <person name="Kavagutti S V."/>
        </authorList>
    </citation>
    <scope>NUCLEOTIDE SEQUENCE</scope>
</reference>
<proteinExistence type="predicted"/>
<accession>A0A6J5L0B4</accession>